<feature type="domain" description="BON" evidence="1">
    <location>
        <begin position="3"/>
        <end position="73"/>
    </location>
</feature>
<dbReference type="Gene3D" id="3.30.1340.30">
    <property type="match status" value="3"/>
</dbReference>
<dbReference type="PROSITE" id="PS50914">
    <property type="entry name" value="BON"/>
    <property type="match status" value="3"/>
</dbReference>
<accession>A0ABS5U9Z1</accession>
<evidence type="ECO:0000259" key="1">
    <source>
        <dbReference type="PROSITE" id="PS50914"/>
    </source>
</evidence>
<proteinExistence type="predicted"/>
<name>A0ABS5U9Z1_9BACT</name>
<dbReference type="RefSeq" id="WP_214299429.1">
    <property type="nucleotide sequence ID" value="NZ_JAHDYS010000010.1"/>
</dbReference>
<dbReference type="Proteomes" id="UP000784128">
    <property type="component" value="Unassembled WGS sequence"/>
</dbReference>
<dbReference type="Pfam" id="PF04972">
    <property type="entry name" value="BON"/>
    <property type="match status" value="3"/>
</dbReference>
<feature type="domain" description="BON" evidence="1">
    <location>
        <begin position="173"/>
        <end position="241"/>
    </location>
</feature>
<sequence>MKIEEQVVTTVAAVLEQDPYVNLHEFPLQLDFASGVLTLEGNVENIMAKKRALEVAGAISGVDRIVDRLRLVPASPMQDGEIRDHVCNSLVSENYLGTCAVWAIVKGKAEVVREADQDMDGNIDVEVQDGVVVLNGAVSSLSAKRVAGVMAWWVPGSRDVVNGLEVIPPQEDSDDEVVDAVCLVLEKDPFVNASQIRVRSSGFNVTLEGVVRNQLEKKFAESDAWYVFRVDQVTNLLMVSE</sequence>
<dbReference type="InterPro" id="IPR051686">
    <property type="entry name" value="Lipoprotein_DolP"/>
</dbReference>
<dbReference type="InterPro" id="IPR007055">
    <property type="entry name" value="BON_dom"/>
</dbReference>
<dbReference type="PANTHER" id="PTHR34606">
    <property type="entry name" value="BON DOMAIN-CONTAINING PROTEIN"/>
    <property type="match status" value="1"/>
</dbReference>
<gene>
    <name evidence="2" type="ORF">KJB30_11685</name>
</gene>
<evidence type="ECO:0000313" key="3">
    <source>
        <dbReference type="Proteomes" id="UP000784128"/>
    </source>
</evidence>
<dbReference type="EMBL" id="JAHDYS010000010">
    <property type="protein sequence ID" value="MBT1072451.1"/>
    <property type="molecule type" value="Genomic_DNA"/>
</dbReference>
<feature type="domain" description="BON" evidence="1">
    <location>
        <begin position="99"/>
        <end position="168"/>
    </location>
</feature>
<organism evidence="2 3">
    <name type="scientific">Pelotalea chapellei</name>
    <dbReference type="NCBI Taxonomy" id="44671"/>
    <lineage>
        <taxon>Bacteria</taxon>
        <taxon>Pseudomonadati</taxon>
        <taxon>Thermodesulfobacteriota</taxon>
        <taxon>Desulfuromonadia</taxon>
        <taxon>Geobacterales</taxon>
        <taxon>Geobacteraceae</taxon>
        <taxon>Pelotalea</taxon>
    </lineage>
</organism>
<evidence type="ECO:0000313" key="2">
    <source>
        <dbReference type="EMBL" id="MBT1072451.1"/>
    </source>
</evidence>
<comment type="caution">
    <text evidence="2">The sequence shown here is derived from an EMBL/GenBank/DDBJ whole genome shotgun (WGS) entry which is preliminary data.</text>
</comment>
<reference evidence="2 3" key="1">
    <citation type="submission" date="2021-05" db="EMBL/GenBank/DDBJ databases">
        <title>The draft genome of Geobacter chapellei DSM 13688.</title>
        <authorList>
            <person name="Xu Z."/>
            <person name="Masuda Y."/>
            <person name="Itoh H."/>
            <person name="Senoo K."/>
        </authorList>
    </citation>
    <scope>NUCLEOTIDE SEQUENCE [LARGE SCALE GENOMIC DNA]</scope>
    <source>
        <strain evidence="2 3">DSM 13688</strain>
    </source>
</reference>
<protein>
    <submittedName>
        <fullName evidence="2">BON domain-containing protein</fullName>
    </submittedName>
</protein>
<dbReference type="PANTHER" id="PTHR34606:SF15">
    <property type="entry name" value="BON DOMAIN-CONTAINING PROTEIN"/>
    <property type="match status" value="1"/>
</dbReference>
<keyword evidence="3" id="KW-1185">Reference proteome</keyword>